<keyword evidence="14" id="KW-1185">Reference proteome</keyword>
<dbReference type="PANTHER" id="PTHR46425">
    <property type="entry name" value="TRANSCRIPTION TERMINATION FACTOR RHO"/>
    <property type="match status" value="1"/>
</dbReference>
<dbReference type="Pfam" id="PF07497">
    <property type="entry name" value="Rho_RNA_bind"/>
    <property type="match status" value="1"/>
</dbReference>
<evidence type="ECO:0000256" key="8">
    <source>
        <dbReference type="ARBA" id="ARBA00023163"/>
    </source>
</evidence>
<dbReference type="GO" id="GO:0003723">
    <property type="term" value="F:RNA binding"/>
    <property type="evidence" value="ECO:0007669"/>
    <property type="project" value="UniProtKB-UniRule"/>
</dbReference>
<evidence type="ECO:0000256" key="7">
    <source>
        <dbReference type="ARBA" id="ARBA00023015"/>
    </source>
</evidence>
<dbReference type="HAMAP" id="MF_01884">
    <property type="entry name" value="Rho"/>
    <property type="match status" value="1"/>
</dbReference>
<evidence type="ECO:0000256" key="2">
    <source>
        <dbReference type="ARBA" id="ARBA00022741"/>
    </source>
</evidence>
<keyword evidence="4 9" id="KW-0347">Helicase</keyword>
<feature type="binding site" evidence="9">
    <location>
        <position position="223"/>
    </location>
    <ligand>
        <name>ATP</name>
        <dbReference type="ChEBI" id="CHEBI:30616"/>
    </ligand>
</feature>
<dbReference type="PANTHER" id="PTHR46425:SF1">
    <property type="entry name" value="TRANSCRIPTION TERMINATION FACTOR RHO"/>
    <property type="match status" value="1"/>
</dbReference>
<dbReference type="OrthoDB" id="9805197at2"/>
<evidence type="ECO:0000313" key="14">
    <source>
        <dbReference type="Proteomes" id="UP000199287"/>
    </source>
</evidence>
<comment type="subunit">
    <text evidence="9">Homohexamer. The homohexamer assembles into an open ring structure.</text>
</comment>
<name>A0A1I3C2Q3_9FIRM</name>
<dbReference type="NCBIfam" id="NF006886">
    <property type="entry name" value="PRK09376.1"/>
    <property type="match status" value="1"/>
</dbReference>
<proteinExistence type="inferred from homology"/>
<feature type="binding site" evidence="9">
    <location>
        <begin position="192"/>
        <end position="197"/>
    </location>
    <ligand>
        <name>ATP</name>
        <dbReference type="ChEBI" id="CHEBI:30616"/>
    </ligand>
</feature>
<keyword evidence="3 9" id="KW-0378">Hydrolase</keyword>
<dbReference type="AlphaFoldDB" id="A0A1I3C2Q3"/>
<feature type="binding site" evidence="9">
    <location>
        <begin position="180"/>
        <end position="185"/>
    </location>
    <ligand>
        <name>ATP</name>
        <dbReference type="ChEBI" id="CHEBI:30616"/>
    </ligand>
</feature>
<dbReference type="GO" id="GO:0004386">
    <property type="term" value="F:helicase activity"/>
    <property type="evidence" value="ECO:0007669"/>
    <property type="project" value="UniProtKB-UniRule"/>
</dbReference>
<organism evidence="13 14">
    <name type="scientific">Tindallia magadiensis</name>
    <dbReference type="NCBI Taxonomy" id="69895"/>
    <lineage>
        <taxon>Bacteria</taxon>
        <taxon>Bacillati</taxon>
        <taxon>Bacillota</taxon>
        <taxon>Clostridia</taxon>
        <taxon>Peptostreptococcales</taxon>
        <taxon>Tindalliaceae</taxon>
        <taxon>Tindallia</taxon>
    </lineage>
</organism>
<evidence type="ECO:0000256" key="10">
    <source>
        <dbReference type="NCBIfam" id="TIGR00767"/>
    </source>
</evidence>
<evidence type="ECO:0000313" key="13">
    <source>
        <dbReference type="EMBL" id="SFH68834.1"/>
    </source>
</evidence>
<evidence type="ECO:0000256" key="3">
    <source>
        <dbReference type="ARBA" id="ARBA00022801"/>
    </source>
</evidence>
<keyword evidence="8 9" id="KW-0804">Transcription</keyword>
<dbReference type="InterPro" id="IPR011112">
    <property type="entry name" value="Rho-like_N"/>
</dbReference>
<dbReference type="SMART" id="SM00959">
    <property type="entry name" value="Rho_N"/>
    <property type="match status" value="1"/>
</dbReference>
<dbReference type="RefSeq" id="WP_093370393.1">
    <property type="nucleotide sequence ID" value="NZ_FOQA01000002.1"/>
</dbReference>
<dbReference type="InterPro" id="IPR004665">
    <property type="entry name" value="Term_rho"/>
</dbReference>
<comment type="function">
    <text evidence="9">Facilitates transcription termination by a mechanism that involves Rho binding to the nascent RNA, activation of Rho's RNA-dependent ATPase activity, and release of the mRNA from the DNA template.</text>
</comment>
<evidence type="ECO:0000256" key="1">
    <source>
        <dbReference type="ARBA" id="ARBA00022472"/>
    </source>
</evidence>
<keyword evidence="5 9" id="KW-0067">ATP-binding</keyword>
<dbReference type="SUPFAM" id="SSF50249">
    <property type="entry name" value="Nucleic acid-binding proteins"/>
    <property type="match status" value="1"/>
</dbReference>
<evidence type="ECO:0000256" key="6">
    <source>
        <dbReference type="ARBA" id="ARBA00022884"/>
    </source>
</evidence>
<dbReference type="InterPro" id="IPR027417">
    <property type="entry name" value="P-loop_NTPase"/>
</dbReference>
<dbReference type="GO" id="GO:0006353">
    <property type="term" value="P:DNA-templated transcription termination"/>
    <property type="evidence" value="ECO:0007669"/>
    <property type="project" value="UniProtKB-UniRule"/>
</dbReference>
<evidence type="ECO:0000256" key="11">
    <source>
        <dbReference type="PROSITE-ProRule" id="PRU01203"/>
    </source>
</evidence>
<dbReference type="SMART" id="SM00357">
    <property type="entry name" value="CSP"/>
    <property type="match status" value="1"/>
</dbReference>
<dbReference type="GO" id="GO:0008186">
    <property type="term" value="F:ATP-dependent activity, acting on RNA"/>
    <property type="evidence" value="ECO:0007669"/>
    <property type="project" value="UniProtKB-UniRule"/>
</dbReference>
<dbReference type="InterPro" id="IPR011129">
    <property type="entry name" value="CSD"/>
</dbReference>
<dbReference type="CDD" id="cd01128">
    <property type="entry name" value="rho_factor_C"/>
    <property type="match status" value="1"/>
</dbReference>
<dbReference type="EMBL" id="FOQA01000002">
    <property type="protein sequence ID" value="SFH68834.1"/>
    <property type="molecule type" value="Genomic_DNA"/>
</dbReference>
<evidence type="ECO:0000256" key="5">
    <source>
        <dbReference type="ARBA" id="ARBA00022840"/>
    </source>
</evidence>
<keyword evidence="1 9" id="KW-0806">Transcription termination</keyword>
<dbReference type="NCBIfam" id="TIGR00767">
    <property type="entry name" value="rho"/>
    <property type="match status" value="1"/>
</dbReference>
<dbReference type="SMART" id="SM00382">
    <property type="entry name" value="AAA"/>
    <property type="match status" value="1"/>
</dbReference>
<dbReference type="GO" id="GO:0016787">
    <property type="term" value="F:hydrolase activity"/>
    <property type="evidence" value="ECO:0007669"/>
    <property type="project" value="UniProtKB-KW"/>
</dbReference>
<dbReference type="Pfam" id="PF00006">
    <property type="entry name" value="ATP-synt_ab"/>
    <property type="match status" value="1"/>
</dbReference>
<protein>
    <recommendedName>
        <fullName evidence="9 10">Transcription termination factor Rho</fullName>
        <ecNumber evidence="9 10">3.6.4.-</ecNumber>
    </recommendedName>
    <alternativeName>
        <fullName evidence="9">ATP-dependent helicase Rho</fullName>
    </alternativeName>
</protein>
<feature type="domain" description="Rho RNA-BD" evidence="12">
    <location>
        <begin position="64"/>
        <end position="137"/>
    </location>
</feature>
<dbReference type="InterPro" id="IPR011113">
    <property type="entry name" value="Rho_RNA-bd"/>
</dbReference>
<dbReference type="InterPro" id="IPR000194">
    <property type="entry name" value="ATPase_F1/V1/A1_a/bsu_nucl-bd"/>
</dbReference>
<dbReference type="Pfam" id="PF07498">
    <property type="entry name" value="Rho_N"/>
    <property type="match status" value="1"/>
</dbReference>
<dbReference type="InterPro" id="IPR036269">
    <property type="entry name" value="Rho_N_sf"/>
</dbReference>
<keyword evidence="7 9" id="KW-0805">Transcription regulation</keyword>
<comment type="similarity">
    <text evidence="9 11">Belongs to the Rho family.</text>
</comment>
<dbReference type="CDD" id="cd04459">
    <property type="entry name" value="Rho_CSD"/>
    <property type="match status" value="1"/>
</dbReference>
<comment type="caution">
    <text evidence="9">Lacks conserved residue(s) required for the propagation of feature annotation.</text>
</comment>
<dbReference type="SUPFAM" id="SSF52540">
    <property type="entry name" value="P-loop containing nucleoside triphosphate hydrolases"/>
    <property type="match status" value="1"/>
</dbReference>
<dbReference type="GO" id="GO:0005524">
    <property type="term" value="F:ATP binding"/>
    <property type="evidence" value="ECO:0007669"/>
    <property type="project" value="UniProtKB-UniRule"/>
</dbReference>
<evidence type="ECO:0000256" key="4">
    <source>
        <dbReference type="ARBA" id="ARBA00022806"/>
    </source>
</evidence>
<keyword evidence="2 9" id="KW-0547">Nucleotide-binding</keyword>
<dbReference type="Gene3D" id="3.40.50.300">
    <property type="entry name" value="P-loop containing nucleotide triphosphate hydrolases"/>
    <property type="match status" value="1"/>
</dbReference>
<dbReference type="PROSITE" id="PS51856">
    <property type="entry name" value="RHO_RNA_BD"/>
    <property type="match status" value="1"/>
</dbReference>
<gene>
    <name evidence="9" type="primary">rho</name>
    <name evidence="13" type="ORF">SAMN05192551_102175</name>
</gene>
<dbReference type="InterPro" id="IPR003593">
    <property type="entry name" value="AAA+_ATPase"/>
</dbReference>
<dbReference type="InterPro" id="IPR041703">
    <property type="entry name" value="Rho_factor_ATP-bd"/>
</dbReference>
<dbReference type="SUPFAM" id="SSF68912">
    <property type="entry name" value="Rho N-terminal domain-like"/>
    <property type="match status" value="1"/>
</dbReference>
<evidence type="ECO:0000259" key="12">
    <source>
        <dbReference type="PROSITE" id="PS51856"/>
    </source>
</evidence>
<dbReference type="Gene3D" id="2.40.50.140">
    <property type="entry name" value="Nucleic acid-binding proteins"/>
    <property type="match status" value="1"/>
</dbReference>
<dbReference type="STRING" id="69895.SAMN05192551_102175"/>
<dbReference type="EC" id="3.6.4.-" evidence="9 10"/>
<dbReference type="InterPro" id="IPR012340">
    <property type="entry name" value="NA-bd_OB-fold"/>
</dbReference>
<sequence>MDRKGLEEKKLQDLRDIAKTMGIKNLARYRKQELIDLIMGAEEKKKSLVLPQHLSEEIPDGEEANKAQGILEIMQDGYGFLRSDNYLSGDADIYMSPSQIRRFSMKTGDLITGVTRPPKSGEKYKALLYVRKINGLDPEKASKRPSFEDLTPIYPQERLNLEYQNHDLSTRLIDLIAPIGKGQRGLIVSPPKAGKTILLQKIANSVAHNNPEVEIIVLLIDERPEEVTDMKRSIKGEVIYSTFDEMPSHHIKVAEMVLARAQRLVEHGKDVLVLLDSLTRLARAYNLTVPASGRTLSGGLDPAALHPPKKFFGAARKLEEAGSLTIMATALVDTGSRMDDVIYEEFKGTGNMELHLDRKLSEKRIFPAVDINRSGTRREELLLSQLELETIWRIRRALSNNSIQEVTETIIKLMTDSKDNREFIDMAGKKLL</sequence>
<dbReference type="Proteomes" id="UP000199287">
    <property type="component" value="Unassembled WGS sequence"/>
</dbReference>
<keyword evidence="6 9" id="KW-0694">RNA-binding</keyword>
<accession>A0A1I3C2Q3</accession>
<evidence type="ECO:0000256" key="9">
    <source>
        <dbReference type="HAMAP-Rule" id="MF_01884"/>
    </source>
</evidence>
<reference evidence="14" key="1">
    <citation type="submission" date="2016-10" db="EMBL/GenBank/DDBJ databases">
        <authorList>
            <person name="Varghese N."/>
            <person name="Submissions S."/>
        </authorList>
    </citation>
    <scope>NUCLEOTIDE SEQUENCE [LARGE SCALE GENOMIC DNA]</scope>
    <source>
        <strain evidence="14">Z-7934</strain>
    </source>
</reference>